<comment type="caution">
    <text evidence="3">Lacks conserved residue(s) required for the propagation of feature annotation.</text>
</comment>
<dbReference type="OrthoDB" id="5845697at2759"/>
<evidence type="ECO:0000313" key="5">
    <source>
        <dbReference type="EMBL" id="VDO19425.1"/>
    </source>
</evidence>
<evidence type="ECO:0000259" key="4">
    <source>
        <dbReference type="PROSITE" id="PS51670"/>
    </source>
</evidence>
<protein>
    <submittedName>
        <fullName evidence="7">ShKT domain-containing protein</fullName>
    </submittedName>
</protein>
<name>A0A183F4F0_HELPZ</name>
<accession>A0A183F4F0</accession>
<proteinExistence type="predicted"/>
<dbReference type="SMART" id="SM00254">
    <property type="entry name" value="ShKT"/>
    <property type="match status" value="1"/>
</dbReference>
<dbReference type="Gene3D" id="1.10.10.1940">
    <property type="match status" value="1"/>
</dbReference>
<gene>
    <name evidence="5" type="ORF">HPBE_LOCUS1043</name>
</gene>
<keyword evidence="6" id="KW-1185">Reference proteome</keyword>
<dbReference type="Proteomes" id="UP000050761">
    <property type="component" value="Unassembled WGS sequence"/>
</dbReference>
<reference evidence="5 6" key="1">
    <citation type="submission" date="2018-11" db="EMBL/GenBank/DDBJ databases">
        <authorList>
            <consortium name="Pathogen Informatics"/>
        </authorList>
    </citation>
    <scope>NUCLEOTIDE SEQUENCE [LARGE SCALE GENOMIC DNA]</scope>
</reference>
<keyword evidence="1" id="KW-0732">Signal</keyword>
<evidence type="ECO:0000256" key="1">
    <source>
        <dbReference type="ARBA" id="ARBA00022729"/>
    </source>
</evidence>
<dbReference type="AlphaFoldDB" id="A0A183F4F0"/>
<feature type="domain" description="ShKT" evidence="4">
    <location>
        <begin position="85"/>
        <end position="119"/>
    </location>
</feature>
<evidence type="ECO:0000313" key="7">
    <source>
        <dbReference type="WBParaSite" id="HPBE_0000104201-mRNA-1"/>
    </source>
</evidence>
<dbReference type="Pfam" id="PF01549">
    <property type="entry name" value="ShK"/>
    <property type="match status" value="1"/>
</dbReference>
<evidence type="ECO:0000256" key="3">
    <source>
        <dbReference type="PROSITE-ProRule" id="PRU01005"/>
    </source>
</evidence>
<dbReference type="InterPro" id="IPR003582">
    <property type="entry name" value="ShKT_dom"/>
</dbReference>
<evidence type="ECO:0000313" key="6">
    <source>
        <dbReference type="Proteomes" id="UP000050761"/>
    </source>
</evidence>
<dbReference type="EMBL" id="UZAH01000991">
    <property type="protein sequence ID" value="VDO19425.1"/>
    <property type="molecule type" value="Genomic_DNA"/>
</dbReference>
<organism evidence="6 7">
    <name type="scientific">Heligmosomoides polygyrus</name>
    <name type="common">Parasitic roundworm</name>
    <dbReference type="NCBI Taxonomy" id="6339"/>
    <lineage>
        <taxon>Eukaryota</taxon>
        <taxon>Metazoa</taxon>
        <taxon>Ecdysozoa</taxon>
        <taxon>Nematoda</taxon>
        <taxon>Chromadorea</taxon>
        <taxon>Rhabditida</taxon>
        <taxon>Rhabditina</taxon>
        <taxon>Rhabditomorpha</taxon>
        <taxon>Strongyloidea</taxon>
        <taxon>Heligmosomidae</taxon>
        <taxon>Heligmosomoides</taxon>
    </lineage>
</organism>
<dbReference type="FunFam" id="1.10.10.1940:FF:000002">
    <property type="entry name" value="PHAryngeal gland Toxin-related"/>
    <property type="match status" value="1"/>
</dbReference>
<keyword evidence="2 3" id="KW-1015">Disulfide bond</keyword>
<dbReference type="WBParaSite" id="HPBE_0000104201-mRNA-1">
    <property type="protein sequence ID" value="HPBE_0000104201-mRNA-1"/>
    <property type="gene ID" value="HPBE_0000104201"/>
</dbReference>
<sequence>MAGGSGSINVRELANERVGELPKELTISPQPLGGNRSVMATVRLRSIPCLSEVILRKHNRTFYTGDFASIRKLAKNYAFKANPQCIDHFSDCPHFKQYCQRASFFFVMKSYCPMTCGHCSTDDVKL</sequence>
<accession>A0A3P7X0W7</accession>
<feature type="disulfide bond" evidence="3">
    <location>
        <begin position="85"/>
        <end position="119"/>
    </location>
</feature>
<reference evidence="7" key="2">
    <citation type="submission" date="2019-09" db="UniProtKB">
        <authorList>
            <consortium name="WormBaseParasite"/>
        </authorList>
    </citation>
    <scope>IDENTIFICATION</scope>
</reference>
<dbReference type="PROSITE" id="PS51670">
    <property type="entry name" value="SHKT"/>
    <property type="match status" value="1"/>
</dbReference>
<evidence type="ECO:0000256" key="2">
    <source>
        <dbReference type="ARBA" id="ARBA00023157"/>
    </source>
</evidence>